<organism evidence="1 2">
    <name type="scientific">Lacibacterium aquatile</name>
    <dbReference type="NCBI Taxonomy" id="1168082"/>
    <lineage>
        <taxon>Bacteria</taxon>
        <taxon>Pseudomonadati</taxon>
        <taxon>Pseudomonadota</taxon>
        <taxon>Alphaproteobacteria</taxon>
        <taxon>Rhodospirillales</taxon>
        <taxon>Rhodospirillaceae</taxon>
    </lineage>
</organism>
<keyword evidence="2" id="KW-1185">Reference proteome</keyword>
<reference evidence="2" key="1">
    <citation type="journal article" date="2019" name="Int. J. Syst. Evol. Microbiol.">
        <title>The Global Catalogue of Microorganisms (GCM) 10K type strain sequencing project: providing services to taxonomists for standard genome sequencing and annotation.</title>
        <authorList>
            <consortium name="The Broad Institute Genomics Platform"/>
            <consortium name="The Broad Institute Genome Sequencing Center for Infectious Disease"/>
            <person name="Wu L."/>
            <person name="Ma J."/>
        </authorList>
    </citation>
    <scope>NUCLEOTIDE SEQUENCE [LARGE SCALE GENOMIC DNA]</scope>
    <source>
        <strain evidence="2">CGMCC 1.19062</strain>
    </source>
</reference>
<proteinExistence type="predicted"/>
<name>A0ABW5DT86_9PROT</name>
<dbReference type="EMBL" id="JBHUIP010000012">
    <property type="protein sequence ID" value="MFD2263868.1"/>
    <property type="molecule type" value="Genomic_DNA"/>
</dbReference>
<sequence>MVGTYRLLTRGDIDGLASAALLTELGLINEVKFIHADDLLTNRIAVTARDILTDLPYADGCHLAFDHHGAEIERAPVVSNLVLDAESPSSARLVFQHFGGPWVFPARLDPMLAAADRAAQAGWTAADVLEPRGWALLAFLLDPRTGVERRGGFKAAETMGFLEGLIEPMRHDSIESILARPEVAARSEIYRQEAPRFEEQIGSTARMEGEVVMIDFRHAEHIPAGNRFIAYALFPAARLSIRVGPTPDGRVMIACGRSIFDRTATIDIGAAMVHFGGTGHGRSGSCIVAADDADRIVAELLNHFRA</sequence>
<dbReference type="RefSeq" id="WP_379876911.1">
    <property type="nucleotide sequence ID" value="NZ_JBHUIP010000012.1"/>
</dbReference>
<dbReference type="Proteomes" id="UP001597295">
    <property type="component" value="Unassembled WGS sequence"/>
</dbReference>
<protein>
    <submittedName>
        <fullName evidence="1">Exopolyphosphatase</fullName>
    </submittedName>
</protein>
<gene>
    <name evidence="1" type="ORF">ACFSM5_13280</name>
</gene>
<accession>A0ABW5DT86</accession>
<comment type="caution">
    <text evidence="1">The sequence shown here is derived from an EMBL/GenBank/DDBJ whole genome shotgun (WGS) entry which is preliminary data.</text>
</comment>
<evidence type="ECO:0000313" key="2">
    <source>
        <dbReference type="Proteomes" id="UP001597295"/>
    </source>
</evidence>
<evidence type="ECO:0000313" key="1">
    <source>
        <dbReference type="EMBL" id="MFD2263868.1"/>
    </source>
</evidence>